<dbReference type="Gene3D" id="2.40.330.10">
    <property type="entry name" value="DNA-binding pseudobarrel domain"/>
    <property type="match status" value="1"/>
</dbReference>
<evidence type="ECO:0000313" key="7">
    <source>
        <dbReference type="EMBL" id="MCE0480516.1"/>
    </source>
</evidence>
<keyword evidence="4" id="KW-0804">Transcription</keyword>
<organism evidence="7 8">
    <name type="scientific">Datura stramonium</name>
    <name type="common">Jimsonweed</name>
    <name type="synonym">Common thornapple</name>
    <dbReference type="NCBI Taxonomy" id="4076"/>
    <lineage>
        <taxon>Eukaryota</taxon>
        <taxon>Viridiplantae</taxon>
        <taxon>Streptophyta</taxon>
        <taxon>Embryophyta</taxon>
        <taxon>Tracheophyta</taxon>
        <taxon>Spermatophyta</taxon>
        <taxon>Magnoliopsida</taxon>
        <taxon>eudicotyledons</taxon>
        <taxon>Gunneridae</taxon>
        <taxon>Pentapetalae</taxon>
        <taxon>asterids</taxon>
        <taxon>lamiids</taxon>
        <taxon>Solanales</taxon>
        <taxon>Solanaceae</taxon>
        <taxon>Solanoideae</taxon>
        <taxon>Datureae</taxon>
        <taxon>Datura</taxon>
    </lineage>
</organism>
<dbReference type="EMBL" id="JACEIK010005014">
    <property type="protein sequence ID" value="MCE0480516.1"/>
    <property type="molecule type" value="Genomic_DNA"/>
</dbReference>
<dbReference type="InterPro" id="IPR003340">
    <property type="entry name" value="B3_DNA-bd"/>
</dbReference>
<dbReference type="Pfam" id="PF02362">
    <property type="entry name" value="B3"/>
    <property type="match status" value="1"/>
</dbReference>
<name>A0ABS8VLH9_DATST</name>
<dbReference type="PROSITE" id="PS50863">
    <property type="entry name" value="B3"/>
    <property type="match status" value="1"/>
</dbReference>
<evidence type="ECO:0000256" key="3">
    <source>
        <dbReference type="ARBA" id="ARBA00023125"/>
    </source>
</evidence>
<dbReference type="PANTHER" id="PTHR31541:SF27">
    <property type="entry name" value="TF-B3 DOMAIN-CONTAINING PROTEIN"/>
    <property type="match status" value="1"/>
</dbReference>
<feature type="domain" description="TF-B3" evidence="6">
    <location>
        <begin position="125"/>
        <end position="191"/>
    </location>
</feature>
<dbReference type="Proteomes" id="UP000823775">
    <property type="component" value="Unassembled WGS sequence"/>
</dbReference>
<keyword evidence="8" id="KW-1185">Reference proteome</keyword>
<evidence type="ECO:0000259" key="6">
    <source>
        <dbReference type="PROSITE" id="PS50863"/>
    </source>
</evidence>
<dbReference type="CDD" id="cd10017">
    <property type="entry name" value="B3_DNA"/>
    <property type="match status" value="1"/>
</dbReference>
<dbReference type="PANTHER" id="PTHR31541">
    <property type="entry name" value="B3 DOMAIN PLANT PROTEIN-RELATED"/>
    <property type="match status" value="1"/>
</dbReference>
<reference evidence="7 8" key="1">
    <citation type="journal article" date="2021" name="BMC Genomics">
        <title>Datura genome reveals duplications of psychoactive alkaloid biosynthetic genes and high mutation rate following tissue culture.</title>
        <authorList>
            <person name="Rajewski A."/>
            <person name="Carter-House D."/>
            <person name="Stajich J."/>
            <person name="Litt A."/>
        </authorList>
    </citation>
    <scope>NUCLEOTIDE SEQUENCE [LARGE SCALE GENOMIC DNA]</scope>
    <source>
        <strain evidence="7">AR-01</strain>
    </source>
</reference>
<dbReference type="InterPro" id="IPR015300">
    <property type="entry name" value="DNA-bd_pseudobarrel_sf"/>
</dbReference>
<sequence>MTTVRLFGKNIEVKEKKSIKLFGKIITVTLQQEEPQQVAPLILQEEEEEEALIQRDLPPPNMSEAIRLAGGSGPVYIGRKKVEDSDVKQNLSRFFIPPGTCDERILKYLSSMEREKLENYKGRLEVTVMDPQGKFHDMNFTRWKSLTRCVFNKGWNKFVSANELQKGDIVDLWHFRIRSQLCFAINIIIRN</sequence>
<evidence type="ECO:0000256" key="4">
    <source>
        <dbReference type="ARBA" id="ARBA00023163"/>
    </source>
</evidence>
<keyword evidence="3" id="KW-0238">DNA-binding</keyword>
<comment type="caution">
    <text evidence="7">The sequence shown here is derived from an EMBL/GenBank/DDBJ whole genome shotgun (WGS) entry which is preliminary data.</text>
</comment>
<protein>
    <recommendedName>
        <fullName evidence="6">TF-B3 domain-containing protein</fullName>
    </recommendedName>
</protein>
<evidence type="ECO:0000256" key="5">
    <source>
        <dbReference type="ARBA" id="ARBA00023242"/>
    </source>
</evidence>
<proteinExistence type="predicted"/>
<dbReference type="InterPro" id="IPR005508">
    <property type="entry name" value="At2g31720-like"/>
</dbReference>
<evidence type="ECO:0000256" key="2">
    <source>
        <dbReference type="ARBA" id="ARBA00023015"/>
    </source>
</evidence>
<dbReference type="SUPFAM" id="SSF101936">
    <property type="entry name" value="DNA-binding pseudobarrel domain"/>
    <property type="match status" value="1"/>
</dbReference>
<keyword evidence="2" id="KW-0805">Transcription regulation</keyword>
<evidence type="ECO:0000256" key="1">
    <source>
        <dbReference type="ARBA" id="ARBA00004123"/>
    </source>
</evidence>
<evidence type="ECO:0000313" key="8">
    <source>
        <dbReference type="Proteomes" id="UP000823775"/>
    </source>
</evidence>
<gene>
    <name evidence="7" type="ORF">HAX54_037445</name>
</gene>
<accession>A0ABS8VLH9</accession>
<comment type="subcellular location">
    <subcellularLocation>
        <location evidence="1">Nucleus</location>
    </subcellularLocation>
</comment>
<keyword evidence="5" id="KW-0539">Nucleus</keyword>